<comment type="caution">
    <text evidence="1">The sequence shown here is derived from an EMBL/GenBank/DDBJ whole genome shotgun (WGS) entry which is preliminary data.</text>
</comment>
<dbReference type="Gene3D" id="3.40.50.10600">
    <property type="entry name" value="SpoIIaa-like domains"/>
    <property type="match status" value="1"/>
</dbReference>
<dbReference type="EMBL" id="SJDL01000001">
    <property type="protein sequence ID" value="TBW59400.1"/>
    <property type="molecule type" value="Genomic_DNA"/>
</dbReference>
<accession>A0ABY1ZQI8</accession>
<dbReference type="InterPro" id="IPR038396">
    <property type="entry name" value="SpoIIAA-like_sf"/>
</dbReference>
<reference evidence="1 2" key="1">
    <citation type="submission" date="2019-02" db="EMBL/GenBank/DDBJ databases">
        <title>Marinobacter halodurans sp. nov., a marine bacterium isolated from sea tidal flat.</title>
        <authorList>
            <person name="Yoo Y."/>
            <person name="Lee D.W."/>
            <person name="Kim B.S."/>
            <person name="Kim J.-J."/>
        </authorList>
    </citation>
    <scope>NUCLEOTIDE SEQUENCE [LARGE SCALE GENOMIC DNA]</scope>
    <source>
        <strain evidence="1 2">YJ-S3-2</strain>
    </source>
</reference>
<evidence type="ECO:0000313" key="2">
    <source>
        <dbReference type="Proteomes" id="UP000313645"/>
    </source>
</evidence>
<dbReference type="InterPro" id="IPR036513">
    <property type="entry name" value="STAS_dom_sf"/>
</dbReference>
<dbReference type="Pfam" id="PF11964">
    <property type="entry name" value="SpoIIAA-like"/>
    <property type="match status" value="1"/>
</dbReference>
<organism evidence="1 2">
    <name type="scientific">Marinobacter halodurans</name>
    <dbReference type="NCBI Taxonomy" id="2528979"/>
    <lineage>
        <taxon>Bacteria</taxon>
        <taxon>Pseudomonadati</taxon>
        <taxon>Pseudomonadota</taxon>
        <taxon>Gammaproteobacteria</taxon>
        <taxon>Pseudomonadales</taxon>
        <taxon>Marinobacteraceae</taxon>
        <taxon>Marinobacter</taxon>
    </lineage>
</organism>
<dbReference type="SUPFAM" id="SSF52091">
    <property type="entry name" value="SpoIIaa-like"/>
    <property type="match status" value="1"/>
</dbReference>
<sequence>MATEYVEYPEQKTVEIRVEGRVSAEDFEQIAAHMEAFIQQHGKVKLIEVVRDFDGFDLSILKDAIRFDRKHLKDFTHCAVVSDSGWIGPFARFMSRFLDMELRVFRMDEVEEARKWLAGADNPSV</sequence>
<gene>
    <name evidence="1" type="ORF">EZI54_00105</name>
</gene>
<protein>
    <submittedName>
        <fullName evidence="1">STAS/SEC14 domain-containing protein</fullName>
    </submittedName>
</protein>
<dbReference type="InterPro" id="IPR021866">
    <property type="entry name" value="SpoIIAA-like"/>
</dbReference>
<keyword evidence="2" id="KW-1185">Reference proteome</keyword>
<name>A0ABY1ZQI8_9GAMM</name>
<evidence type="ECO:0000313" key="1">
    <source>
        <dbReference type="EMBL" id="TBW59400.1"/>
    </source>
</evidence>
<dbReference type="Proteomes" id="UP000313645">
    <property type="component" value="Unassembled WGS sequence"/>
</dbReference>
<dbReference type="RefSeq" id="WP_131477819.1">
    <property type="nucleotide sequence ID" value="NZ_SJDL01000001.1"/>
</dbReference>
<proteinExistence type="predicted"/>